<feature type="compositionally biased region" description="Acidic residues" evidence="1">
    <location>
        <begin position="183"/>
        <end position="227"/>
    </location>
</feature>
<dbReference type="RefSeq" id="XP_026679332.1">
    <property type="nucleotide sequence ID" value="XM_026823531.1"/>
</dbReference>
<dbReference type="Proteomes" id="UP000079169">
    <property type="component" value="Unplaced"/>
</dbReference>
<dbReference type="InterPro" id="IPR039761">
    <property type="entry name" value="Bms1/Tsr1"/>
</dbReference>
<organism evidence="2 3">
    <name type="scientific">Diaphorina citri</name>
    <name type="common">Asian citrus psyllid</name>
    <dbReference type="NCBI Taxonomy" id="121845"/>
    <lineage>
        <taxon>Eukaryota</taxon>
        <taxon>Metazoa</taxon>
        <taxon>Ecdysozoa</taxon>
        <taxon>Arthropoda</taxon>
        <taxon>Hexapoda</taxon>
        <taxon>Insecta</taxon>
        <taxon>Pterygota</taxon>
        <taxon>Neoptera</taxon>
        <taxon>Paraneoptera</taxon>
        <taxon>Hemiptera</taxon>
        <taxon>Sternorrhyncha</taxon>
        <taxon>Psylloidea</taxon>
        <taxon>Psyllidae</taxon>
        <taxon>Diaphorininae</taxon>
        <taxon>Diaphorina</taxon>
    </lineage>
</organism>
<dbReference type="GO" id="GO:0005525">
    <property type="term" value="F:GTP binding"/>
    <property type="evidence" value="ECO:0007669"/>
    <property type="project" value="TreeGrafter"/>
</dbReference>
<evidence type="ECO:0000313" key="3">
    <source>
        <dbReference type="RefSeq" id="XP_026679332.1"/>
    </source>
</evidence>
<dbReference type="AlphaFoldDB" id="A0A3Q0IST4"/>
<dbReference type="GO" id="GO:0034511">
    <property type="term" value="F:U3 snoRNA binding"/>
    <property type="evidence" value="ECO:0007669"/>
    <property type="project" value="TreeGrafter"/>
</dbReference>
<dbReference type="KEGG" id="dci:103508859"/>
<name>A0A3Q0IST4_DIACI</name>
<feature type="region of interest" description="Disordered" evidence="1">
    <location>
        <begin position="122"/>
        <end position="309"/>
    </location>
</feature>
<reference evidence="3" key="1">
    <citation type="submission" date="2025-08" db="UniProtKB">
        <authorList>
            <consortium name="RefSeq"/>
        </authorList>
    </citation>
    <scope>IDENTIFICATION</scope>
</reference>
<accession>A0A3Q0IST4</accession>
<protein>
    <submittedName>
        <fullName evidence="3">Ribosome biogenesis protein BMS1 homolog</fullName>
    </submittedName>
</protein>
<dbReference type="PANTHER" id="PTHR12858:SF2">
    <property type="entry name" value="RIBOSOME BIOGENESIS PROTEIN BMS1 HOMOLOG"/>
    <property type="match status" value="1"/>
</dbReference>
<dbReference type="GeneID" id="103508859"/>
<dbReference type="PaxDb" id="121845-A0A3Q0IST4"/>
<keyword evidence="2" id="KW-1185">Reference proteome</keyword>
<gene>
    <name evidence="3" type="primary">LOC103508859</name>
</gene>
<evidence type="ECO:0000256" key="1">
    <source>
        <dbReference type="SAM" id="MobiDB-lite"/>
    </source>
</evidence>
<dbReference type="STRING" id="121845.A0A3Q0IST4"/>
<dbReference type="GO" id="GO:0000462">
    <property type="term" value="P:maturation of SSU-rRNA from tricistronic rRNA transcript (SSU-rRNA, 5.8S rRNA, LSU-rRNA)"/>
    <property type="evidence" value="ECO:0007669"/>
    <property type="project" value="TreeGrafter"/>
</dbReference>
<dbReference type="GO" id="GO:0003924">
    <property type="term" value="F:GTPase activity"/>
    <property type="evidence" value="ECO:0007669"/>
    <property type="project" value="TreeGrafter"/>
</dbReference>
<dbReference type="Gene3D" id="3.40.50.300">
    <property type="entry name" value="P-loop containing nucleotide triphosphate hydrolases"/>
    <property type="match status" value="1"/>
</dbReference>
<dbReference type="PANTHER" id="PTHR12858">
    <property type="entry name" value="RIBOSOME BIOGENESIS PROTEIN"/>
    <property type="match status" value="1"/>
</dbReference>
<dbReference type="SUPFAM" id="SSF52540">
    <property type="entry name" value="P-loop containing nucleoside triphosphate hydrolases"/>
    <property type="match status" value="2"/>
</dbReference>
<sequence length="460" mass="51876">MMKANQESIKELMKPVILTKQVKSAVCTAPNNEGIHRQEFEIEPITFIECNNDINSMIDISKVADLVLLLIDASFGFEMEIFEFLNICQVHGESTEKSMMEIVGMLEKSELVLFSNTEPIRSGEFDEHGAMSGAISSDDSDDENDEDDTSDDDTESGQGSMKKYKEQVVSSQDGRKRRKVMFDDDLEDNMDDDDDDDDDDETDDDNDEDNEEESEEEEENEEDDDEESTKPTVVPQPRMSDKDLAIRHKITSALAGLNSKEEEEEEQEDSAFSDESADDNSSDEDETVEPKTHKDSKNPEEDTGLNWKSDLAQKAASAFLERQANIVNLAKYVYGDMEDVSVTMEGDEAPNKKVHRKRQAELTAKQKNPKAFTFQSVIKGERKFRRKEDIQAKKHHVPQVDRTPLEPPPIVVAVVGPPQVGKSTLIRCLIKNFTKTPLSVIKGPVTLIVGKKRRITFIHT</sequence>
<feature type="compositionally biased region" description="Basic and acidic residues" evidence="1">
    <location>
        <begin position="288"/>
        <end position="300"/>
    </location>
</feature>
<proteinExistence type="predicted"/>
<evidence type="ECO:0000313" key="2">
    <source>
        <dbReference type="Proteomes" id="UP000079169"/>
    </source>
</evidence>
<dbReference type="GO" id="GO:0030686">
    <property type="term" value="C:90S preribosome"/>
    <property type="evidence" value="ECO:0007669"/>
    <property type="project" value="TreeGrafter"/>
</dbReference>
<feature type="compositionally biased region" description="Acidic residues" evidence="1">
    <location>
        <begin position="261"/>
        <end position="287"/>
    </location>
</feature>
<dbReference type="InterPro" id="IPR027417">
    <property type="entry name" value="P-loop_NTPase"/>
</dbReference>
<dbReference type="GO" id="GO:0000479">
    <property type="term" value="P:endonucleolytic cleavage of tricistronic rRNA transcript (SSU-rRNA, 5.8S rRNA, LSU-rRNA)"/>
    <property type="evidence" value="ECO:0007669"/>
    <property type="project" value="TreeGrafter"/>
</dbReference>
<feature type="compositionally biased region" description="Acidic residues" evidence="1">
    <location>
        <begin position="138"/>
        <end position="155"/>
    </location>
</feature>